<dbReference type="OrthoDB" id="1902411at2"/>
<keyword evidence="3" id="KW-1185">Reference proteome</keyword>
<keyword evidence="1" id="KW-1133">Transmembrane helix</keyword>
<dbReference type="Proteomes" id="UP000215145">
    <property type="component" value="Unassembled WGS sequence"/>
</dbReference>
<name>A0A229P498_9BACL</name>
<keyword evidence="1" id="KW-0812">Transmembrane</keyword>
<reference evidence="2 3" key="1">
    <citation type="submission" date="2017-07" db="EMBL/GenBank/DDBJ databases">
        <title>Paenibacillus herberti R33 genome sequencing and assembly.</title>
        <authorList>
            <person name="Su W."/>
        </authorList>
    </citation>
    <scope>NUCLEOTIDE SEQUENCE [LARGE SCALE GENOMIC DNA]</scope>
    <source>
        <strain evidence="2 3">R33</strain>
    </source>
</reference>
<dbReference type="AlphaFoldDB" id="A0A229P498"/>
<dbReference type="EMBL" id="NMUQ01000001">
    <property type="protein sequence ID" value="OXM16930.1"/>
    <property type="molecule type" value="Genomic_DNA"/>
</dbReference>
<feature type="transmembrane region" description="Helical" evidence="1">
    <location>
        <begin position="12"/>
        <end position="29"/>
    </location>
</feature>
<accession>A0A229P498</accession>
<comment type="caution">
    <text evidence="2">The sequence shown here is derived from an EMBL/GenBank/DDBJ whole genome shotgun (WGS) entry which is preliminary data.</text>
</comment>
<evidence type="ECO:0000313" key="2">
    <source>
        <dbReference type="EMBL" id="OXM16930.1"/>
    </source>
</evidence>
<evidence type="ECO:0000313" key="3">
    <source>
        <dbReference type="Proteomes" id="UP000215145"/>
    </source>
</evidence>
<evidence type="ECO:0000256" key="1">
    <source>
        <dbReference type="SAM" id="Phobius"/>
    </source>
</evidence>
<proteinExistence type="predicted"/>
<dbReference type="RefSeq" id="WP_089524011.1">
    <property type="nucleotide sequence ID" value="NZ_NMUQ01000001.1"/>
</dbReference>
<protein>
    <submittedName>
        <fullName evidence="2">Uncharacterized protein</fullName>
    </submittedName>
</protein>
<keyword evidence="1" id="KW-0472">Membrane</keyword>
<gene>
    <name evidence="2" type="ORF">CGZ75_09885</name>
</gene>
<sequence>MRKPRWLWKTSIAILCIVLIGFIVFAWLFPMKLTNPAADPAIDQTLRGVITERYHTLNIPDFEMEDIVHKEWTNDGVIVFYTRKYGQLVEKSADLNLEYWKKTVLGWKWVSGGSYQYSSLNKLKQDKGLIIEYVPGTETDRSGKLPIVYGESFDPDVVTIELTDKQTLNKQVAKMIQIQDGRTIWFVRFPNSDGMNIEIQGKDETGKNIVRRMLKTEINA</sequence>
<organism evidence="2 3">
    <name type="scientific">Paenibacillus herberti</name>
    <dbReference type="NCBI Taxonomy" id="1619309"/>
    <lineage>
        <taxon>Bacteria</taxon>
        <taxon>Bacillati</taxon>
        <taxon>Bacillota</taxon>
        <taxon>Bacilli</taxon>
        <taxon>Bacillales</taxon>
        <taxon>Paenibacillaceae</taxon>
        <taxon>Paenibacillus</taxon>
    </lineage>
</organism>